<dbReference type="OrthoDB" id="1806at2759"/>
<dbReference type="GO" id="GO:0051301">
    <property type="term" value="P:cell division"/>
    <property type="evidence" value="ECO:0007669"/>
    <property type="project" value="UniProtKB-KW"/>
</dbReference>
<dbReference type="Pfam" id="PF02301">
    <property type="entry name" value="HORMA"/>
    <property type="match status" value="1"/>
</dbReference>
<dbReference type="InterPro" id="IPR045091">
    <property type="entry name" value="Mad2-like"/>
</dbReference>
<dbReference type="GO" id="GO:0005737">
    <property type="term" value="C:cytoplasm"/>
    <property type="evidence" value="ECO:0007669"/>
    <property type="project" value="TreeGrafter"/>
</dbReference>
<dbReference type="Gene3D" id="3.30.900.10">
    <property type="entry name" value="HORMA domain"/>
    <property type="match status" value="1"/>
</dbReference>
<dbReference type="PROSITE" id="PS50815">
    <property type="entry name" value="HORMA"/>
    <property type="match status" value="1"/>
</dbReference>
<protein>
    <submittedName>
        <fullName evidence="7">Uncharacterized protein</fullName>
    </submittedName>
</protein>
<accession>A0A383VAV3</accession>
<evidence type="ECO:0000256" key="5">
    <source>
        <dbReference type="ARBA" id="ARBA00023242"/>
    </source>
</evidence>
<evidence type="ECO:0000313" key="7">
    <source>
        <dbReference type="EMBL" id="SZX61744.1"/>
    </source>
</evidence>
<sequence>MAATSTRAKNTISLKGSSAIVAEYFNYAVNNILYQRGIYPTDSFRQEQHYGLSMMVSKDQGLTAYLQTVTKQMSTWLEDGSLQRLVLVISSAIGSKEVLERWTFVVETDKAVLDGGPPPEVPKESIVKDIQAVVRQITASVTFLPLLEDPCTFDLLVYTSKDSAVPTDWEESDPRYISQGEDMKLRSFTTKVHKVDTSVSFRTRE</sequence>
<dbReference type="SUPFAM" id="SSF56019">
    <property type="entry name" value="The spindle assembly checkpoint protein mad2"/>
    <property type="match status" value="1"/>
</dbReference>
<keyword evidence="8" id="KW-1185">Reference proteome</keyword>
<dbReference type="STRING" id="3088.A0A383VAV3"/>
<comment type="similarity">
    <text evidence="2">Belongs to the MAD2 family.</text>
</comment>
<gene>
    <name evidence="7" type="ORF">BQ4739_LOCUS2307</name>
</gene>
<keyword evidence="5" id="KW-0539">Nucleus</keyword>
<keyword evidence="3" id="KW-0132">Cell division</keyword>
<dbReference type="GO" id="GO:0007094">
    <property type="term" value="P:mitotic spindle assembly checkpoint signaling"/>
    <property type="evidence" value="ECO:0007669"/>
    <property type="project" value="TreeGrafter"/>
</dbReference>
<comment type="subcellular location">
    <subcellularLocation>
        <location evidence="1">Nucleus</location>
    </subcellularLocation>
</comment>
<dbReference type="PANTHER" id="PTHR11842">
    <property type="entry name" value="MITOTIC SPINDLE ASSEMBLY CHECKPOINT PROTEIN MAD2"/>
    <property type="match status" value="1"/>
</dbReference>
<dbReference type="PANTHER" id="PTHR11842:SF11">
    <property type="entry name" value="MITOTIC SPINDLE ASSEMBLY CHECKPOINT PROTEIN MAD2A"/>
    <property type="match status" value="1"/>
</dbReference>
<organism evidence="7 8">
    <name type="scientific">Tetradesmus obliquus</name>
    <name type="common">Green alga</name>
    <name type="synonym">Acutodesmus obliquus</name>
    <dbReference type="NCBI Taxonomy" id="3088"/>
    <lineage>
        <taxon>Eukaryota</taxon>
        <taxon>Viridiplantae</taxon>
        <taxon>Chlorophyta</taxon>
        <taxon>core chlorophytes</taxon>
        <taxon>Chlorophyceae</taxon>
        <taxon>CS clade</taxon>
        <taxon>Sphaeropleales</taxon>
        <taxon>Scenedesmaceae</taxon>
        <taxon>Tetradesmus</taxon>
    </lineage>
</organism>
<keyword evidence="6" id="KW-0131">Cell cycle</keyword>
<dbReference type="GO" id="GO:0000776">
    <property type="term" value="C:kinetochore"/>
    <property type="evidence" value="ECO:0007669"/>
    <property type="project" value="TreeGrafter"/>
</dbReference>
<dbReference type="EMBL" id="FNXT01000173">
    <property type="protein sequence ID" value="SZX61744.1"/>
    <property type="molecule type" value="Genomic_DNA"/>
</dbReference>
<evidence type="ECO:0000256" key="1">
    <source>
        <dbReference type="ARBA" id="ARBA00004123"/>
    </source>
</evidence>
<dbReference type="Proteomes" id="UP000256970">
    <property type="component" value="Unassembled WGS sequence"/>
</dbReference>
<reference evidence="7 8" key="1">
    <citation type="submission" date="2016-10" db="EMBL/GenBank/DDBJ databases">
        <authorList>
            <person name="Cai Z."/>
        </authorList>
    </citation>
    <scope>NUCLEOTIDE SEQUENCE [LARGE SCALE GENOMIC DNA]</scope>
</reference>
<proteinExistence type="inferred from homology"/>
<evidence type="ECO:0000256" key="2">
    <source>
        <dbReference type="ARBA" id="ARBA00010348"/>
    </source>
</evidence>
<evidence type="ECO:0000256" key="3">
    <source>
        <dbReference type="ARBA" id="ARBA00022618"/>
    </source>
</evidence>
<dbReference type="GO" id="GO:0005654">
    <property type="term" value="C:nucleoplasm"/>
    <property type="evidence" value="ECO:0007669"/>
    <property type="project" value="TreeGrafter"/>
</dbReference>
<evidence type="ECO:0000256" key="6">
    <source>
        <dbReference type="ARBA" id="ARBA00023306"/>
    </source>
</evidence>
<keyword evidence="4" id="KW-0498">Mitosis</keyword>
<dbReference type="FunFam" id="3.30.900.10:FF:000002">
    <property type="entry name" value="Mitotic spindle assembly checkpoint protein MAD2A"/>
    <property type="match status" value="1"/>
</dbReference>
<dbReference type="InterPro" id="IPR036570">
    <property type="entry name" value="HORMA_dom_sf"/>
</dbReference>
<name>A0A383VAV3_TETOB</name>
<dbReference type="InterPro" id="IPR003511">
    <property type="entry name" value="HORMA_dom"/>
</dbReference>
<evidence type="ECO:0000256" key="4">
    <source>
        <dbReference type="ARBA" id="ARBA00022776"/>
    </source>
</evidence>
<evidence type="ECO:0000313" key="8">
    <source>
        <dbReference type="Proteomes" id="UP000256970"/>
    </source>
</evidence>
<dbReference type="AlphaFoldDB" id="A0A383VAV3"/>